<dbReference type="CDD" id="cd17535">
    <property type="entry name" value="REC_NarL-like"/>
    <property type="match status" value="1"/>
</dbReference>
<dbReference type="PANTHER" id="PTHR43214:SF43">
    <property type="entry name" value="TWO-COMPONENT RESPONSE REGULATOR"/>
    <property type="match status" value="1"/>
</dbReference>
<gene>
    <name evidence="6" type="ORF">BLX24_22540</name>
</gene>
<name>A0A1S2VF78_9BACT</name>
<protein>
    <submittedName>
        <fullName evidence="6">DNA-binding response regulator</fullName>
    </submittedName>
</protein>
<dbReference type="AlphaFoldDB" id="A0A1S2VF78"/>
<reference evidence="6 7" key="1">
    <citation type="submission" date="2016-10" db="EMBL/GenBank/DDBJ databases">
        <title>Arsenicibacter rosenii gen. nov., sp. nov., an efficient arsenic-methylating bacterium isolated from an arsenic-contaminated paddy soil.</title>
        <authorList>
            <person name="Huang K."/>
        </authorList>
    </citation>
    <scope>NUCLEOTIDE SEQUENCE [LARGE SCALE GENOMIC DNA]</scope>
    <source>
        <strain evidence="6 7">SM-1</strain>
    </source>
</reference>
<dbReference type="InterPro" id="IPR000792">
    <property type="entry name" value="Tscrpt_reg_LuxR_C"/>
</dbReference>
<dbReference type="SMART" id="SM00448">
    <property type="entry name" value="REC"/>
    <property type="match status" value="1"/>
</dbReference>
<evidence type="ECO:0000256" key="1">
    <source>
        <dbReference type="ARBA" id="ARBA00022553"/>
    </source>
</evidence>
<dbReference type="GO" id="GO:0003677">
    <property type="term" value="F:DNA binding"/>
    <property type="evidence" value="ECO:0007669"/>
    <property type="project" value="UniProtKB-KW"/>
</dbReference>
<feature type="domain" description="HTH luxR-type" evidence="4">
    <location>
        <begin position="151"/>
        <end position="216"/>
    </location>
</feature>
<dbReference type="GO" id="GO:0000160">
    <property type="term" value="P:phosphorelay signal transduction system"/>
    <property type="evidence" value="ECO:0007669"/>
    <property type="project" value="InterPro"/>
</dbReference>
<dbReference type="SUPFAM" id="SSF52172">
    <property type="entry name" value="CheY-like"/>
    <property type="match status" value="1"/>
</dbReference>
<dbReference type="InterPro" id="IPR001789">
    <property type="entry name" value="Sig_transdc_resp-reg_receiver"/>
</dbReference>
<dbReference type="PROSITE" id="PS50110">
    <property type="entry name" value="RESPONSE_REGULATORY"/>
    <property type="match status" value="1"/>
</dbReference>
<dbReference type="PROSITE" id="PS50043">
    <property type="entry name" value="HTH_LUXR_2"/>
    <property type="match status" value="1"/>
</dbReference>
<proteinExistence type="predicted"/>
<evidence type="ECO:0000256" key="2">
    <source>
        <dbReference type="ARBA" id="ARBA00023125"/>
    </source>
</evidence>
<evidence type="ECO:0000313" key="6">
    <source>
        <dbReference type="EMBL" id="OIN56945.1"/>
    </source>
</evidence>
<dbReference type="Pfam" id="PF00072">
    <property type="entry name" value="Response_reg"/>
    <property type="match status" value="1"/>
</dbReference>
<dbReference type="SMART" id="SM00421">
    <property type="entry name" value="HTH_LUXR"/>
    <property type="match status" value="1"/>
</dbReference>
<keyword evidence="2 6" id="KW-0238">DNA-binding</keyword>
<evidence type="ECO:0000313" key="7">
    <source>
        <dbReference type="Proteomes" id="UP000181790"/>
    </source>
</evidence>
<dbReference type="PANTHER" id="PTHR43214">
    <property type="entry name" value="TWO-COMPONENT RESPONSE REGULATOR"/>
    <property type="match status" value="1"/>
</dbReference>
<organism evidence="6 7">
    <name type="scientific">Arsenicibacter rosenii</name>
    <dbReference type="NCBI Taxonomy" id="1750698"/>
    <lineage>
        <taxon>Bacteria</taxon>
        <taxon>Pseudomonadati</taxon>
        <taxon>Bacteroidota</taxon>
        <taxon>Cytophagia</taxon>
        <taxon>Cytophagales</taxon>
        <taxon>Spirosomataceae</taxon>
        <taxon>Arsenicibacter</taxon>
    </lineage>
</organism>
<dbReference type="Proteomes" id="UP000181790">
    <property type="component" value="Unassembled WGS sequence"/>
</dbReference>
<dbReference type="PRINTS" id="PR00038">
    <property type="entry name" value="HTHLUXR"/>
</dbReference>
<dbReference type="RefSeq" id="WP_071505476.1">
    <property type="nucleotide sequence ID" value="NZ_MORL01000017.1"/>
</dbReference>
<keyword evidence="1 3" id="KW-0597">Phosphoprotein</keyword>
<feature type="domain" description="Response regulatory" evidence="5">
    <location>
        <begin position="6"/>
        <end position="122"/>
    </location>
</feature>
<comment type="caution">
    <text evidence="6">The sequence shown here is derived from an EMBL/GenBank/DDBJ whole genome shotgun (WGS) entry which is preliminary data.</text>
</comment>
<dbReference type="GO" id="GO:0006355">
    <property type="term" value="P:regulation of DNA-templated transcription"/>
    <property type="evidence" value="ECO:0007669"/>
    <property type="project" value="InterPro"/>
</dbReference>
<dbReference type="InterPro" id="IPR016032">
    <property type="entry name" value="Sig_transdc_resp-reg_C-effctor"/>
</dbReference>
<dbReference type="CDD" id="cd06170">
    <property type="entry name" value="LuxR_C_like"/>
    <property type="match status" value="1"/>
</dbReference>
<dbReference type="EMBL" id="MORL01000017">
    <property type="protein sequence ID" value="OIN56945.1"/>
    <property type="molecule type" value="Genomic_DNA"/>
</dbReference>
<evidence type="ECO:0000256" key="3">
    <source>
        <dbReference type="PROSITE-ProRule" id="PRU00169"/>
    </source>
</evidence>
<accession>A0A1S2VF78</accession>
<keyword evidence="7" id="KW-1185">Reference proteome</keyword>
<evidence type="ECO:0000259" key="4">
    <source>
        <dbReference type="PROSITE" id="PS50043"/>
    </source>
</evidence>
<evidence type="ECO:0000259" key="5">
    <source>
        <dbReference type="PROSITE" id="PS50110"/>
    </source>
</evidence>
<sequence length="218" mass="23980">MTPPITIVYYEDNRELREGISFLIQATPGLMLLGAFPNCQHVQDDLCDLQPDVALMDIDLPGLSGIDAVPLVKATSPKTQILMLTVFDDEDKIFRAIRNGASGYLLKHTAPADIIAAIFDLHRGGSPMTASIARKVLLHFQQPPSLPMTAAQPDDYRLSARELDIIKGLVAGYSYKLIAGELHISIDTVRSHIRSVYDKLQVNSKTEAILKAMREGLV</sequence>
<dbReference type="SUPFAM" id="SSF46894">
    <property type="entry name" value="C-terminal effector domain of the bipartite response regulators"/>
    <property type="match status" value="1"/>
</dbReference>
<dbReference type="InterPro" id="IPR039420">
    <property type="entry name" value="WalR-like"/>
</dbReference>
<dbReference type="InterPro" id="IPR058245">
    <property type="entry name" value="NreC/VraR/RcsB-like_REC"/>
</dbReference>
<dbReference type="Gene3D" id="3.40.50.2300">
    <property type="match status" value="1"/>
</dbReference>
<feature type="modified residue" description="4-aspartylphosphate" evidence="3">
    <location>
        <position position="57"/>
    </location>
</feature>
<dbReference type="InterPro" id="IPR011006">
    <property type="entry name" value="CheY-like_superfamily"/>
</dbReference>
<dbReference type="PROSITE" id="PS00622">
    <property type="entry name" value="HTH_LUXR_1"/>
    <property type="match status" value="1"/>
</dbReference>
<dbReference type="Pfam" id="PF00196">
    <property type="entry name" value="GerE"/>
    <property type="match status" value="1"/>
</dbReference>